<dbReference type="PANTHER" id="PTHR30168:SF0">
    <property type="entry name" value="INNER MEMBRANE PROTEIN"/>
    <property type="match status" value="1"/>
</dbReference>
<evidence type="ECO:0000256" key="4">
    <source>
        <dbReference type="ARBA" id="ARBA00023136"/>
    </source>
</evidence>
<dbReference type="Pfam" id="PF04228">
    <property type="entry name" value="Zn_peptidase"/>
    <property type="match status" value="1"/>
</dbReference>
<keyword evidence="2" id="KW-0812">Transmembrane</keyword>
<feature type="region of interest" description="Disordered" evidence="5">
    <location>
        <begin position="373"/>
        <end position="394"/>
    </location>
</feature>
<dbReference type="Proteomes" id="UP000204221">
    <property type="component" value="Chromosome"/>
</dbReference>
<feature type="compositionally biased region" description="Low complexity" evidence="5">
    <location>
        <begin position="129"/>
        <end position="142"/>
    </location>
</feature>
<dbReference type="EMBL" id="CP022521">
    <property type="protein sequence ID" value="ASO18588.1"/>
    <property type="molecule type" value="Genomic_DNA"/>
</dbReference>
<proteinExistence type="predicted"/>
<name>A0A221VYM9_9PSEU</name>
<accession>A0A221VYM9</accession>
<keyword evidence="3" id="KW-1133">Transmembrane helix</keyword>
<sequence>METPRHAQRPADPTSRRIDGRPTGVPPFHHGNRGGSSPEARLSGMAGPSRRPLPPPRSRAEEPVTAPYPIPRTAPPRQTGHQRAAEGIAGPTPERSRPPGLLTTLGLGVAGLALVGVIGGVANAALDASRQTAAPTRTAPTTAAPPPAPQDASPPRAPETPDQTEVETEEPQQPYDEPVTAPQPVYLLGDHPINADGLYASDTTACTLAPFSPDPAGQDALYQSALPCMVDAWRYALESNNLPSGPPELITVSGPVETPCGTAHSSYYCSGNHTLYMSASVHAEQEQLGDHPGPYLSVLFHEYGHHVQGSAGIMQAAWDERYAVGPNSPEGLEISRRLELQATCYGGMLLAATTRTGVVDLETMSIALNDARNRGDWPDRGAPPDHGAPEINGGWMEQGYYNNNTQQCNTWLASPADVR</sequence>
<dbReference type="GO" id="GO:0016020">
    <property type="term" value="C:membrane"/>
    <property type="evidence" value="ECO:0007669"/>
    <property type="project" value="UniProtKB-SubCell"/>
</dbReference>
<organism evidence="6 7">
    <name type="scientific">Actinoalloteichus hoggarensis</name>
    <dbReference type="NCBI Taxonomy" id="1470176"/>
    <lineage>
        <taxon>Bacteria</taxon>
        <taxon>Bacillati</taxon>
        <taxon>Actinomycetota</taxon>
        <taxon>Actinomycetes</taxon>
        <taxon>Pseudonocardiales</taxon>
        <taxon>Pseudonocardiaceae</taxon>
        <taxon>Actinoalloteichus</taxon>
    </lineage>
</organism>
<comment type="subcellular location">
    <subcellularLocation>
        <location evidence="1">Membrane</location>
        <topology evidence="1">Single-pass membrane protein</topology>
    </subcellularLocation>
</comment>
<feature type="compositionally biased region" description="Basic and acidic residues" evidence="5">
    <location>
        <begin position="373"/>
        <end position="383"/>
    </location>
</feature>
<keyword evidence="7" id="KW-1185">Reference proteome</keyword>
<protein>
    <submittedName>
        <fullName evidence="6">Putative neutral zinc metallopeptidase</fullName>
    </submittedName>
</protein>
<evidence type="ECO:0000256" key="3">
    <source>
        <dbReference type="ARBA" id="ARBA00022989"/>
    </source>
</evidence>
<dbReference type="InterPro" id="IPR007343">
    <property type="entry name" value="Uncharacterised_pept_Zn_put"/>
</dbReference>
<feature type="region of interest" description="Disordered" evidence="5">
    <location>
        <begin position="1"/>
        <end position="100"/>
    </location>
</feature>
<feature type="region of interest" description="Disordered" evidence="5">
    <location>
        <begin position="129"/>
        <end position="182"/>
    </location>
</feature>
<evidence type="ECO:0000313" key="6">
    <source>
        <dbReference type="EMBL" id="ASO18588.1"/>
    </source>
</evidence>
<evidence type="ECO:0000256" key="2">
    <source>
        <dbReference type="ARBA" id="ARBA00022692"/>
    </source>
</evidence>
<evidence type="ECO:0000313" key="7">
    <source>
        <dbReference type="Proteomes" id="UP000204221"/>
    </source>
</evidence>
<evidence type="ECO:0000256" key="5">
    <source>
        <dbReference type="SAM" id="MobiDB-lite"/>
    </source>
</evidence>
<dbReference type="AlphaFoldDB" id="A0A221VYM9"/>
<reference evidence="6 7" key="1">
    <citation type="submission" date="2017-07" db="EMBL/GenBank/DDBJ databases">
        <title>Complete genome sequence of Actinoalloteichus hoggarensis DSM 45943, type strain of Actinoalloteichus hoggarensis.</title>
        <authorList>
            <person name="Ruckert C."/>
            <person name="Nouioui I."/>
            <person name="Willmese J."/>
            <person name="van Wezel G."/>
            <person name="Klenk H.-P."/>
            <person name="Kalinowski J."/>
            <person name="Zotchev S.B."/>
        </authorList>
    </citation>
    <scope>NUCLEOTIDE SEQUENCE [LARGE SCALE GENOMIC DNA]</scope>
    <source>
        <strain evidence="6 7">DSM 45943</strain>
    </source>
</reference>
<evidence type="ECO:0000256" key="1">
    <source>
        <dbReference type="ARBA" id="ARBA00004167"/>
    </source>
</evidence>
<dbReference type="PANTHER" id="PTHR30168">
    <property type="entry name" value="PUTATIVE MEMBRANE PROTEIN YPFJ"/>
    <property type="match status" value="1"/>
</dbReference>
<dbReference type="KEGG" id="ahg:AHOG_04660"/>
<gene>
    <name evidence="6" type="ORF">AHOG_04660</name>
</gene>
<keyword evidence="4" id="KW-0472">Membrane</keyword>